<keyword evidence="2" id="KW-1185">Reference proteome</keyword>
<reference evidence="1 2" key="1">
    <citation type="submission" date="2019-07" db="EMBL/GenBank/DDBJ databases">
        <title>Cryptosporangium phraense sp. nov., isolated from plant litter.</title>
        <authorList>
            <person name="Suriyachadkun C."/>
        </authorList>
    </citation>
    <scope>NUCLEOTIDE SEQUENCE [LARGE SCALE GENOMIC DNA]</scope>
    <source>
        <strain evidence="1 2">A-T 5661</strain>
    </source>
</reference>
<dbReference type="OrthoDB" id="319724at2"/>
<dbReference type="PANTHER" id="PTHR43162">
    <property type="match status" value="1"/>
</dbReference>
<evidence type="ECO:0000313" key="2">
    <source>
        <dbReference type="Proteomes" id="UP000317982"/>
    </source>
</evidence>
<protein>
    <submittedName>
        <fullName evidence="1">Uncharacterized protein</fullName>
    </submittedName>
</protein>
<dbReference type="PANTHER" id="PTHR43162:SF1">
    <property type="entry name" value="PRESTALK A DIFFERENTIATION PROTEIN A"/>
    <property type="match status" value="1"/>
</dbReference>
<dbReference type="InParanoid" id="A0A545AKJ2"/>
<dbReference type="RefSeq" id="WP_142707778.1">
    <property type="nucleotide sequence ID" value="NZ_VIRS01000022.1"/>
</dbReference>
<name>A0A545AKJ2_9ACTN</name>
<accession>A0A545AKJ2</accession>
<dbReference type="AlphaFoldDB" id="A0A545AKJ2"/>
<proteinExistence type="predicted"/>
<dbReference type="InterPro" id="IPR036291">
    <property type="entry name" value="NAD(P)-bd_dom_sf"/>
</dbReference>
<sequence>MAPDDQVPLIAQTSIQAIGRAGHSIRLGVPDTADTSGVTTGVDVVRWRPSEPDSLQKALDSCDSLVLFPSAYADADVMRAVHHAARRTYALILDVEPQVSDTCTAEAEALLRDAGCQASVVRLPIVLDQVLRQAPAIANGGELRLPIDPEVPFAYVTSGDVGEAVAALLSEPPSDHLVRYWTATERLTCAEWADMLSAATGTRISYRPQCRPRFVASLTDAGLSARAADAAWRRWDTADEPPPSEALTVQLGRQPETAAQWAAAHACCFAAAGRAACPHSQVPTAHWF</sequence>
<evidence type="ECO:0000313" key="1">
    <source>
        <dbReference type="EMBL" id="TQS41819.1"/>
    </source>
</evidence>
<dbReference type="Gene3D" id="3.90.25.10">
    <property type="entry name" value="UDP-galactose 4-epimerase, domain 1"/>
    <property type="match status" value="1"/>
</dbReference>
<dbReference type="EMBL" id="VIRS01000022">
    <property type="protein sequence ID" value="TQS41819.1"/>
    <property type="molecule type" value="Genomic_DNA"/>
</dbReference>
<gene>
    <name evidence="1" type="ORF">FL583_27690</name>
</gene>
<dbReference type="SUPFAM" id="SSF51735">
    <property type="entry name" value="NAD(P)-binding Rossmann-fold domains"/>
    <property type="match status" value="1"/>
</dbReference>
<dbReference type="Gene3D" id="3.40.50.720">
    <property type="entry name" value="NAD(P)-binding Rossmann-like Domain"/>
    <property type="match status" value="1"/>
</dbReference>
<organism evidence="1 2">
    <name type="scientific">Cryptosporangium phraense</name>
    <dbReference type="NCBI Taxonomy" id="2593070"/>
    <lineage>
        <taxon>Bacteria</taxon>
        <taxon>Bacillati</taxon>
        <taxon>Actinomycetota</taxon>
        <taxon>Actinomycetes</taxon>
        <taxon>Cryptosporangiales</taxon>
        <taxon>Cryptosporangiaceae</taxon>
        <taxon>Cryptosporangium</taxon>
    </lineage>
</organism>
<dbReference type="Proteomes" id="UP000317982">
    <property type="component" value="Unassembled WGS sequence"/>
</dbReference>
<comment type="caution">
    <text evidence="1">The sequence shown here is derived from an EMBL/GenBank/DDBJ whole genome shotgun (WGS) entry which is preliminary data.</text>
</comment>
<dbReference type="InterPro" id="IPR051604">
    <property type="entry name" value="Ergot_Alk_Oxidoreductase"/>
</dbReference>